<dbReference type="SUPFAM" id="SSF49899">
    <property type="entry name" value="Concanavalin A-like lectins/glucanases"/>
    <property type="match status" value="1"/>
</dbReference>
<dbReference type="InterPro" id="IPR013320">
    <property type="entry name" value="ConA-like_dom_sf"/>
</dbReference>
<dbReference type="InterPro" id="IPR001791">
    <property type="entry name" value="Laminin_G"/>
</dbReference>
<dbReference type="CDD" id="cd00110">
    <property type="entry name" value="LamG"/>
    <property type="match status" value="1"/>
</dbReference>
<name>A0A2T4UPL0_9MICO</name>
<evidence type="ECO:0000313" key="1">
    <source>
        <dbReference type="EMBL" id="PTL71464.1"/>
    </source>
</evidence>
<dbReference type="RefSeq" id="WP_107573341.1">
    <property type="nucleotide sequence ID" value="NZ_PZPL01000001.1"/>
</dbReference>
<gene>
    <name evidence="1" type="ORF">C1I63_00390</name>
</gene>
<dbReference type="Proteomes" id="UP000241085">
    <property type="component" value="Unassembled WGS sequence"/>
</dbReference>
<dbReference type="Gene3D" id="2.60.120.200">
    <property type="match status" value="1"/>
</dbReference>
<proteinExistence type="predicted"/>
<dbReference type="EMBL" id="PZPL01000001">
    <property type="protein sequence ID" value="PTL71464.1"/>
    <property type="molecule type" value="Genomic_DNA"/>
</dbReference>
<evidence type="ECO:0000313" key="2">
    <source>
        <dbReference type="Proteomes" id="UP000241085"/>
    </source>
</evidence>
<dbReference type="AlphaFoldDB" id="A0A2T4UPL0"/>
<reference evidence="1 2" key="1">
    <citation type="submission" date="2018-03" db="EMBL/GenBank/DDBJ databases">
        <title>Bacteriophage NCPPB3778 and a type I-E CRISPR drive the evolution of the US Biological Select Agent, Rathayibacter toxicus.</title>
        <authorList>
            <person name="Davis E.W.II."/>
            <person name="Tabima J.F."/>
            <person name="Weisberg A.J."/>
            <person name="Dantas Lopes L."/>
            <person name="Wiseman M.S."/>
            <person name="Wiseman M.S."/>
            <person name="Pupko T."/>
            <person name="Belcher M.S."/>
            <person name="Sechler A.J."/>
            <person name="Tancos M.A."/>
            <person name="Schroeder B.K."/>
            <person name="Murray T.D."/>
            <person name="Luster D.G."/>
            <person name="Schneider W.L."/>
            <person name="Rogers E."/>
            <person name="Andreote F.D."/>
            <person name="Grunwald N.J."/>
            <person name="Putnam M.L."/>
            <person name="Chang J.H."/>
        </authorList>
    </citation>
    <scope>NUCLEOTIDE SEQUENCE [LARGE SCALE GENOMIC DNA]</scope>
    <source>
        <strain evidence="1 2">DSM 15933</strain>
    </source>
</reference>
<sequence length="300" mass="31289">MSRHRIARIPLLARLRAALAQPRKATAAVAVAALAGALLLTPATSGAYTASIRNSTNTVGSAAAFFTCDSAFAADRSSALFAYTLGQASNSATAPDVVTGTANRAGTYRNGMVSSPTTPKACPRDPGGSWLLAASSSQHMTTPLQITNPTTFSTEIWFKTTVAGGKLFSFGASQTAGGSQYDRHTYIGANGKLMFGIYNNGVEAITSPGVVNDGAWHHVVSTLSPTTGLSLWLDGQRVASNTAFRSPENTTGYWKIGGDTLGGSWTNVGAAYFTGSLRYAAVYSTVLTQAQIQNHYDAGR</sequence>
<keyword evidence="2" id="KW-1185">Reference proteome</keyword>
<protein>
    <submittedName>
        <fullName evidence="1">Signal peptidase I</fullName>
    </submittedName>
</protein>
<organism evidence="1 2">
    <name type="scientific">Rathayibacter caricis DSM 15933</name>
    <dbReference type="NCBI Taxonomy" id="1328867"/>
    <lineage>
        <taxon>Bacteria</taxon>
        <taxon>Bacillati</taxon>
        <taxon>Actinomycetota</taxon>
        <taxon>Actinomycetes</taxon>
        <taxon>Micrococcales</taxon>
        <taxon>Microbacteriaceae</taxon>
        <taxon>Rathayibacter</taxon>
    </lineage>
</organism>
<accession>A0A2T4UPL0</accession>
<dbReference type="Pfam" id="PF13385">
    <property type="entry name" value="Laminin_G_3"/>
    <property type="match status" value="1"/>
</dbReference>
<comment type="caution">
    <text evidence="1">The sequence shown here is derived from an EMBL/GenBank/DDBJ whole genome shotgun (WGS) entry which is preliminary data.</text>
</comment>